<comment type="caution">
    <text evidence="2">The sequence shown here is derived from an EMBL/GenBank/DDBJ whole genome shotgun (WGS) entry which is preliminary data.</text>
</comment>
<feature type="compositionally biased region" description="Basic and acidic residues" evidence="1">
    <location>
        <begin position="167"/>
        <end position="176"/>
    </location>
</feature>
<gene>
    <name evidence="2" type="ORF">SCF082_LOCUS31961</name>
</gene>
<dbReference type="Proteomes" id="UP001642464">
    <property type="component" value="Unassembled WGS sequence"/>
</dbReference>
<evidence type="ECO:0000313" key="2">
    <source>
        <dbReference type="EMBL" id="CAK9060819.1"/>
    </source>
</evidence>
<feature type="compositionally biased region" description="Gly residues" evidence="1">
    <location>
        <begin position="91"/>
        <end position="103"/>
    </location>
</feature>
<reference evidence="2 3" key="1">
    <citation type="submission" date="2024-02" db="EMBL/GenBank/DDBJ databases">
        <authorList>
            <person name="Chen Y."/>
            <person name="Shah S."/>
            <person name="Dougan E. K."/>
            <person name="Thang M."/>
            <person name="Chan C."/>
        </authorList>
    </citation>
    <scope>NUCLEOTIDE SEQUENCE [LARGE SCALE GENOMIC DNA]</scope>
</reference>
<sequence>MDKAPRGGRPAAASPLRRHATWRAAAPNGRGAVDPRRRRGGAAAPVFVAGRDRFGVPAHGGEDAARDWAGADLLCAEELPHAVPGEVLPGRGAGIPGGLGGGGRDLEPGPPTAKPSRRGGLGEALPGLGDASAAGNPCGLSRAQDDAPRVSTRRARLTDDGGSPYGRELEWRDAIV</sequence>
<proteinExistence type="predicted"/>
<dbReference type="EMBL" id="CAXAMM010027446">
    <property type="protein sequence ID" value="CAK9060819.1"/>
    <property type="molecule type" value="Genomic_DNA"/>
</dbReference>
<accession>A0ABP0NEH9</accession>
<feature type="region of interest" description="Disordered" evidence="1">
    <location>
        <begin position="1"/>
        <end position="39"/>
    </location>
</feature>
<evidence type="ECO:0000313" key="3">
    <source>
        <dbReference type="Proteomes" id="UP001642464"/>
    </source>
</evidence>
<name>A0ABP0NEH9_9DINO</name>
<feature type="region of interest" description="Disordered" evidence="1">
    <location>
        <begin position="84"/>
        <end position="176"/>
    </location>
</feature>
<keyword evidence="3" id="KW-1185">Reference proteome</keyword>
<organism evidence="2 3">
    <name type="scientific">Durusdinium trenchii</name>
    <dbReference type="NCBI Taxonomy" id="1381693"/>
    <lineage>
        <taxon>Eukaryota</taxon>
        <taxon>Sar</taxon>
        <taxon>Alveolata</taxon>
        <taxon>Dinophyceae</taxon>
        <taxon>Suessiales</taxon>
        <taxon>Symbiodiniaceae</taxon>
        <taxon>Durusdinium</taxon>
    </lineage>
</organism>
<evidence type="ECO:0000256" key="1">
    <source>
        <dbReference type="SAM" id="MobiDB-lite"/>
    </source>
</evidence>
<protein>
    <submittedName>
        <fullName evidence="2">Uncharacterized protein</fullName>
    </submittedName>
</protein>